<feature type="transmembrane region" description="Helical" evidence="6">
    <location>
        <begin position="103"/>
        <end position="125"/>
    </location>
</feature>
<dbReference type="PANTHER" id="PTHR30238">
    <property type="entry name" value="MEMBRANE BOUND PREDICTED REDOX MODULATOR"/>
    <property type="match status" value="1"/>
</dbReference>
<evidence type="ECO:0000256" key="1">
    <source>
        <dbReference type="ARBA" id="ARBA00004141"/>
    </source>
</evidence>
<gene>
    <name evidence="7" type="ORF">ENP13_08210</name>
</gene>
<feature type="transmembrane region" description="Helical" evidence="6">
    <location>
        <begin position="71"/>
        <end position="96"/>
    </location>
</feature>
<reference evidence="7" key="1">
    <citation type="journal article" date="2020" name="mSystems">
        <title>Genome- and Community-Level Interaction Insights into Carbon Utilization and Element Cycling Functions of Hydrothermarchaeota in Hydrothermal Sediment.</title>
        <authorList>
            <person name="Zhou Z."/>
            <person name="Liu Y."/>
            <person name="Xu W."/>
            <person name="Pan J."/>
            <person name="Luo Z.H."/>
            <person name="Li M."/>
        </authorList>
    </citation>
    <scope>NUCLEOTIDE SEQUENCE [LARGE SCALE GENOMIC DNA]</scope>
    <source>
        <strain evidence="7">SpSt-192</strain>
    </source>
</reference>
<feature type="transmembrane region" description="Helical" evidence="6">
    <location>
        <begin position="252"/>
        <end position="272"/>
    </location>
</feature>
<dbReference type="NCBIfam" id="TIGR03718">
    <property type="entry name" value="R_switched_Alx"/>
    <property type="match status" value="1"/>
</dbReference>
<evidence type="ECO:0000256" key="3">
    <source>
        <dbReference type="ARBA" id="ARBA00022692"/>
    </source>
</evidence>
<evidence type="ECO:0000256" key="4">
    <source>
        <dbReference type="ARBA" id="ARBA00022989"/>
    </source>
</evidence>
<comment type="similarity">
    <text evidence="2">Belongs to the TerC family.</text>
</comment>
<feature type="transmembrane region" description="Helical" evidence="6">
    <location>
        <begin position="6"/>
        <end position="26"/>
    </location>
</feature>
<dbReference type="GO" id="GO:0016020">
    <property type="term" value="C:membrane"/>
    <property type="evidence" value="ECO:0007669"/>
    <property type="project" value="UniProtKB-SubCell"/>
</dbReference>
<dbReference type="Pfam" id="PF03741">
    <property type="entry name" value="TerC"/>
    <property type="match status" value="1"/>
</dbReference>
<feature type="transmembrane region" description="Helical" evidence="6">
    <location>
        <begin position="278"/>
        <end position="302"/>
    </location>
</feature>
<keyword evidence="5 6" id="KW-0472">Membrane</keyword>
<name>A0A7C2WJV9_9BACT</name>
<feature type="transmembrane region" description="Helical" evidence="6">
    <location>
        <begin position="131"/>
        <end position="149"/>
    </location>
</feature>
<comment type="caution">
    <text evidence="7">The sequence shown here is derived from an EMBL/GenBank/DDBJ whole genome shotgun (WGS) entry which is preliminary data.</text>
</comment>
<dbReference type="InterPro" id="IPR005496">
    <property type="entry name" value="Integral_membrane_TerC"/>
</dbReference>
<feature type="transmembrane region" description="Helical" evidence="6">
    <location>
        <begin position="195"/>
        <end position="219"/>
    </location>
</feature>
<comment type="subcellular location">
    <subcellularLocation>
        <location evidence="1">Membrane</location>
        <topology evidence="1">Multi-pass membrane protein</topology>
    </subcellularLocation>
</comment>
<dbReference type="PANTHER" id="PTHR30238:SF0">
    <property type="entry name" value="THYLAKOID MEMBRANE PROTEIN TERC, CHLOROPLASTIC"/>
    <property type="match status" value="1"/>
</dbReference>
<keyword evidence="3 6" id="KW-0812">Transmembrane</keyword>
<sequence length="331" mass="36796">MTVPLWVWILFVAFILVLLAIDLGIFHRRAHAVSMKEAGIWVSVWVTLSLLFGVGVWLVRGSELGLQFFTGYLIELSLSADNMFVFVLIFTAFAVPAAYQHRVLFYGILGALVMRASMILGGAWLIQQFHWILYLFGAFLVFTGIRMALEREEKEVDVENNIAIRLVSRFAPIVPQYRGEHFLVREGGRLVATPLLVVLVLIELTDLAFAVDSIPAIFAVTQDPFIVFTSNVFAILGLRSMYFLLANLVQRLVYLRLGLAVILTFIGVKMLIADFYKLPTVLSLGVVITTLLISIIASLIVAERRGVTRPLAEATAAARERPHAPTSETGS</sequence>
<feature type="transmembrane region" description="Helical" evidence="6">
    <location>
        <begin position="38"/>
        <end position="59"/>
    </location>
</feature>
<dbReference type="AlphaFoldDB" id="A0A7C2WJV9"/>
<feature type="transmembrane region" description="Helical" evidence="6">
    <location>
        <begin position="225"/>
        <end position="245"/>
    </location>
</feature>
<organism evidence="7">
    <name type="scientific">Thermorudis sp</name>
    <dbReference type="NCBI Taxonomy" id="1969470"/>
    <lineage>
        <taxon>Bacteria</taxon>
        <taxon>Pseudomonadati</taxon>
        <taxon>Thermomicrobiota</taxon>
        <taxon>Thermomicrobia</taxon>
        <taxon>Thermomicrobia incertae sedis</taxon>
        <taxon>Thermorudis</taxon>
    </lineage>
</organism>
<evidence type="ECO:0000256" key="2">
    <source>
        <dbReference type="ARBA" id="ARBA00007511"/>
    </source>
</evidence>
<evidence type="ECO:0000256" key="6">
    <source>
        <dbReference type="SAM" id="Phobius"/>
    </source>
</evidence>
<protein>
    <submittedName>
        <fullName evidence="7">TerC family protein</fullName>
    </submittedName>
</protein>
<keyword evidence="4 6" id="KW-1133">Transmembrane helix</keyword>
<proteinExistence type="inferred from homology"/>
<evidence type="ECO:0000256" key="5">
    <source>
        <dbReference type="ARBA" id="ARBA00023136"/>
    </source>
</evidence>
<accession>A0A7C2WJV9</accession>
<dbReference type="InterPro" id="IPR022369">
    <property type="entry name" value="Integral_membrane_TerC_rswitch"/>
</dbReference>
<evidence type="ECO:0000313" key="7">
    <source>
        <dbReference type="EMBL" id="HEX71208.1"/>
    </source>
</evidence>
<dbReference type="EMBL" id="DSID01000621">
    <property type="protein sequence ID" value="HEX71208.1"/>
    <property type="molecule type" value="Genomic_DNA"/>
</dbReference>